<accession>A0AAP8QH00</accession>
<evidence type="ECO:0000313" key="1">
    <source>
        <dbReference type="EMBL" id="PPB12910.1"/>
    </source>
</evidence>
<protein>
    <submittedName>
        <fullName evidence="1">Uncharacterized protein</fullName>
    </submittedName>
</protein>
<gene>
    <name evidence="1" type="ORF">C4A77_00560</name>
</gene>
<comment type="caution">
    <text evidence="1">The sequence shown here is derived from an EMBL/GenBank/DDBJ whole genome shotgun (WGS) entry which is preliminary data.</text>
</comment>
<evidence type="ECO:0000313" key="2">
    <source>
        <dbReference type="Proteomes" id="UP000239759"/>
    </source>
</evidence>
<sequence length="77" mass="8896">MNLVDIILKDGTKLNNCSIYNEGVNGEVPIQNEKELRKKFQVYPWGNECRSIPFQTTMMQGYIPVTNVKSYLIKKVD</sequence>
<dbReference type="AlphaFoldDB" id="A0AAP8QH00"/>
<name>A0AAP8QH00_BRELA</name>
<organism evidence="1 2">
    <name type="scientific">Brevibacillus laterosporus</name>
    <name type="common">Bacillus laterosporus</name>
    <dbReference type="NCBI Taxonomy" id="1465"/>
    <lineage>
        <taxon>Bacteria</taxon>
        <taxon>Bacillati</taxon>
        <taxon>Bacillota</taxon>
        <taxon>Bacilli</taxon>
        <taxon>Bacillales</taxon>
        <taxon>Paenibacillaceae</taxon>
        <taxon>Brevibacillus</taxon>
    </lineage>
</organism>
<dbReference type="Proteomes" id="UP000239759">
    <property type="component" value="Unassembled WGS sequence"/>
</dbReference>
<dbReference type="RefSeq" id="WP_104030311.1">
    <property type="nucleotide sequence ID" value="NZ_PRKQ01000001.1"/>
</dbReference>
<reference evidence="1 2" key="1">
    <citation type="submission" date="2018-02" db="EMBL/GenBank/DDBJ databases">
        <title>Comparative analysis of genomes of three Brevibacillus laterosporus strains producers of potent antimicrobials isolated from silage.</title>
        <authorList>
            <person name="Kojic M."/>
            <person name="Miljkovic M."/>
            <person name="Studholme D."/>
            <person name="Filipic B."/>
        </authorList>
    </citation>
    <scope>NUCLEOTIDE SEQUENCE [LARGE SCALE GENOMIC DNA]</scope>
    <source>
        <strain evidence="1 2">BGSP11</strain>
    </source>
</reference>
<proteinExistence type="predicted"/>
<dbReference type="EMBL" id="PRKQ01000001">
    <property type="protein sequence ID" value="PPB12910.1"/>
    <property type="molecule type" value="Genomic_DNA"/>
</dbReference>